<dbReference type="SUPFAM" id="SSF53597">
    <property type="entry name" value="Dihydrofolate reductase-like"/>
    <property type="match status" value="1"/>
</dbReference>
<reference evidence="1 2" key="1">
    <citation type="submission" date="2023-07" db="EMBL/GenBank/DDBJ databases">
        <title>Genomic Encyclopedia of Type Strains, Phase IV (KMG-IV): sequencing the most valuable type-strain genomes for metagenomic binning, comparative biology and taxonomic classification.</title>
        <authorList>
            <person name="Goeker M."/>
        </authorList>
    </citation>
    <scope>NUCLEOTIDE SEQUENCE [LARGE SCALE GENOMIC DNA]</scope>
    <source>
        <strain evidence="1 2">DSM 23494</strain>
    </source>
</reference>
<name>A0ABU0ANV4_9BACI</name>
<evidence type="ECO:0000313" key="1">
    <source>
        <dbReference type="EMBL" id="MDQ0272539.1"/>
    </source>
</evidence>
<comment type="caution">
    <text evidence="1">The sequence shown here is derived from an EMBL/GenBank/DDBJ whole genome shotgun (WGS) entry which is preliminary data.</text>
</comment>
<protein>
    <submittedName>
        <fullName evidence="1">Dihydrofolate reductase</fullName>
    </submittedName>
</protein>
<evidence type="ECO:0000313" key="2">
    <source>
        <dbReference type="Proteomes" id="UP001238088"/>
    </source>
</evidence>
<organism evidence="1 2">
    <name type="scientific">Cytobacillus purgationiresistens</name>
    <dbReference type="NCBI Taxonomy" id="863449"/>
    <lineage>
        <taxon>Bacteria</taxon>
        <taxon>Bacillati</taxon>
        <taxon>Bacillota</taxon>
        <taxon>Bacilli</taxon>
        <taxon>Bacillales</taxon>
        <taxon>Bacillaceae</taxon>
        <taxon>Cytobacillus</taxon>
    </lineage>
</organism>
<gene>
    <name evidence="1" type="ORF">J2S17_004431</name>
</gene>
<dbReference type="InterPro" id="IPR024072">
    <property type="entry name" value="DHFR-like_dom_sf"/>
</dbReference>
<proteinExistence type="predicted"/>
<keyword evidence="2" id="KW-1185">Reference proteome</keyword>
<accession>A0ABU0ANV4</accession>
<dbReference type="RefSeq" id="WP_307477907.1">
    <property type="nucleotide sequence ID" value="NZ_JAUSUB010000024.1"/>
</dbReference>
<sequence>MVSIDGFFEGENGELDWHVADKEYKKFAVEILRGADALLFGKVTYEHMEEYWNSPSALKEDPVIAE</sequence>
<dbReference type="EMBL" id="JAUSUB010000024">
    <property type="protein sequence ID" value="MDQ0272539.1"/>
    <property type="molecule type" value="Genomic_DNA"/>
</dbReference>
<dbReference type="Proteomes" id="UP001238088">
    <property type="component" value="Unassembled WGS sequence"/>
</dbReference>
<dbReference type="Gene3D" id="3.40.430.10">
    <property type="entry name" value="Dihydrofolate Reductase, subunit A"/>
    <property type="match status" value="1"/>
</dbReference>